<feature type="compositionally biased region" description="Polar residues" evidence="11">
    <location>
        <begin position="21"/>
        <end position="37"/>
    </location>
</feature>
<evidence type="ECO:0000259" key="13">
    <source>
        <dbReference type="PROSITE" id="PS50105"/>
    </source>
</evidence>
<feature type="domain" description="RING-type" evidence="12">
    <location>
        <begin position="1042"/>
        <end position="1083"/>
    </location>
</feature>
<comment type="caution">
    <text evidence="15">The sequence shown here is derived from an EMBL/GenBank/DDBJ whole genome shotgun (WGS) entry which is preliminary data.</text>
</comment>
<dbReference type="InterPro" id="IPR027417">
    <property type="entry name" value="P-loop_NTPase"/>
</dbReference>
<dbReference type="SMART" id="SM00910">
    <property type="entry name" value="HIRAN"/>
    <property type="match status" value="1"/>
</dbReference>
<dbReference type="EMBL" id="UYJE01001223">
    <property type="protein sequence ID" value="VDI00213.1"/>
    <property type="molecule type" value="Genomic_DNA"/>
</dbReference>
<dbReference type="GO" id="GO:0003676">
    <property type="term" value="F:nucleic acid binding"/>
    <property type="evidence" value="ECO:0007669"/>
    <property type="project" value="InterPro"/>
</dbReference>
<feature type="region of interest" description="Disordered" evidence="11">
    <location>
        <begin position="21"/>
        <end position="53"/>
    </location>
</feature>
<keyword evidence="9" id="KW-0539">Nucleus</keyword>
<feature type="compositionally biased region" description="Acidic residues" evidence="11">
    <location>
        <begin position="433"/>
        <end position="453"/>
    </location>
</feature>
<accession>A0A8B6C5J5</accession>
<organism evidence="15 16">
    <name type="scientific">Mytilus galloprovincialis</name>
    <name type="common">Mediterranean mussel</name>
    <dbReference type="NCBI Taxonomy" id="29158"/>
    <lineage>
        <taxon>Eukaryota</taxon>
        <taxon>Metazoa</taxon>
        <taxon>Spiralia</taxon>
        <taxon>Lophotrochozoa</taxon>
        <taxon>Mollusca</taxon>
        <taxon>Bivalvia</taxon>
        <taxon>Autobranchia</taxon>
        <taxon>Pteriomorphia</taxon>
        <taxon>Mytilida</taxon>
        <taxon>Mytiloidea</taxon>
        <taxon>Mytilidae</taxon>
        <taxon>Mytilinae</taxon>
        <taxon>Mytilus</taxon>
    </lineage>
</organism>
<dbReference type="GO" id="GO:0006281">
    <property type="term" value="P:DNA repair"/>
    <property type="evidence" value="ECO:0007669"/>
    <property type="project" value="TreeGrafter"/>
</dbReference>
<dbReference type="Pfam" id="PF00176">
    <property type="entry name" value="SNF2-rel_dom"/>
    <property type="match status" value="1"/>
</dbReference>
<keyword evidence="8" id="KW-0067">ATP-binding</keyword>
<dbReference type="InterPro" id="IPR038718">
    <property type="entry name" value="SNF2-like_sf"/>
</dbReference>
<dbReference type="SUPFAM" id="SSF52540">
    <property type="entry name" value="P-loop containing nucleoside triphosphate hydrolases"/>
    <property type="match status" value="3"/>
</dbReference>
<dbReference type="Gene3D" id="3.40.50.10810">
    <property type="entry name" value="Tandem AAA-ATPase domain"/>
    <property type="match status" value="2"/>
</dbReference>
<feature type="compositionally biased region" description="Polar residues" evidence="11">
    <location>
        <begin position="597"/>
        <end position="607"/>
    </location>
</feature>
<dbReference type="InterPro" id="IPR001841">
    <property type="entry name" value="Znf_RING"/>
</dbReference>
<evidence type="ECO:0000256" key="5">
    <source>
        <dbReference type="ARBA" id="ARBA00022801"/>
    </source>
</evidence>
<dbReference type="InterPro" id="IPR000330">
    <property type="entry name" value="SNF2_N"/>
</dbReference>
<evidence type="ECO:0000256" key="11">
    <source>
        <dbReference type="SAM" id="MobiDB-lite"/>
    </source>
</evidence>
<evidence type="ECO:0000313" key="15">
    <source>
        <dbReference type="EMBL" id="VDI00213.1"/>
    </source>
</evidence>
<evidence type="ECO:0000256" key="2">
    <source>
        <dbReference type="ARBA" id="ARBA00022723"/>
    </source>
</evidence>
<gene>
    <name evidence="15" type="ORF">MGAL_10B056088</name>
</gene>
<dbReference type="PANTHER" id="PTHR45626">
    <property type="entry name" value="TRANSCRIPTION TERMINATION FACTOR 2-RELATED"/>
    <property type="match status" value="1"/>
</dbReference>
<dbReference type="SMART" id="SM00487">
    <property type="entry name" value="DEXDc"/>
    <property type="match status" value="1"/>
</dbReference>
<keyword evidence="4 10" id="KW-0863">Zinc-finger</keyword>
<feature type="region of interest" description="Disordered" evidence="11">
    <location>
        <begin position="474"/>
        <end position="550"/>
    </location>
</feature>
<dbReference type="Gene3D" id="1.10.150.50">
    <property type="entry name" value="Transcription Factor, Ets-1"/>
    <property type="match status" value="1"/>
</dbReference>
<proteinExistence type="predicted"/>
<dbReference type="GO" id="GO:0016818">
    <property type="term" value="F:hydrolase activity, acting on acid anhydrides, in phosphorus-containing anhydrides"/>
    <property type="evidence" value="ECO:0007669"/>
    <property type="project" value="InterPro"/>
</dbReference>
<dbReference type="Pfam" id="PF13923">
    <property type="entry name" value="zf-C3HC4_2"/>
    <property type="match status" value="1"/>
</dbReference>
<evidence type="ECO:0000256" key="6">
    <source>
        <dbReference type="ARBA" id="ARBA00022806"/>
    </source>
</evidence>
<feature type="domain" description="Helicase ATP-binding" evidence="14">
    <location>
        <begin position="755"/>
        <end position="882"/>
    </location>
</feature>
<dbReference type="AlphaFoldDB" id="A0A8B6C5J5"/>
<reference evidence="15" key="1">
    <citation type="submission" date="2018-11" db="EMBL/GenBank/DDBJ databases">
        <authorList>
            <person name="Alioto T."/>
            <person name="Alioto T."/>
        </authorList>
    </citation>
    <scope>NUCLEOTIDE SEQUENCE</scope>
</reference>
<dbReference type="Pfam" id="PF08797">
    <property type="entry name" value="HIRAN"/>
    <property type="match status" value="1"/>
</dbReference>
<evidence type="ECO:0000256" key="9">
    <source>
        <dbReference type="ARBA" id="ARBA00023242"/>
    </source>
</evidence>
<evidence type="ECO:0000256" key="10">
    <source>
        <dbReference type="PROSITE-ProRule" id="PRU00175"/>
    </source>
</evidence>
<dbReference type="Gene3D" id="3.40.50.300">
    <property type="entry name" value="P-loop containing nucleotide triphosphate hydrolases"/>
    <property type="match status" value="1"/>
</dbReference>
<sequence length="1124" mass="125380">MLPFGICWELNMARTKQTCKASTGGSQYSRATFSSNTRKAKKKKPKQKKRWMESGASFRMGGSSYMNYGDIGSCEGFLSYGGAGSSMGTSHSQMATPVIDLDEMGHDDLDEEVLLGSIRGNIVGIQYYRGSVNNNEMVALEREQQNKYDRNAIKVTNVDRIQVGHIKRELAKPLADIIDRNLARPEGVVPFGATNAYSMPIDISLWGRQENQETVMNKLRLHGFTGYTPTYQESIPSSSMGYLTPKRTFLSPAEVKNELDRLFENLSEGDKTSTSDPAKAIGTTMYTHQKQALSWMIEREKGSHLPPFWEEKNGRYYNSVTIFTTNQRPNSVRGGILADDMGLGKTLEMIALIVTNFKDNKPIAVPVSGHIRKSKHLSILKKQQMVQDVKKSVQPFKKLKMNFTSESSPYKNGPINKTISRKKVLGLCLDSNLPEEEESTDTNSEEESDLEEVTCEGDAACMLKKEDPDFKLDIQESKENSSPCQNTRRPRRQVKRPIRYEEDSGSDEDFGEIKTPSKKVKAKQSGDDKPYHSMIGKGKGIGKKGKGISKCKKISPTDQVILQSQVVVETKKEVIDLISPAQSPGPTVSIPCEKQKPSPTVDESTKQPGSVKEDCILTLLKSVELLHLKEIFDREQITIDVLVEMGHEDLKSIGIEAFGQRHKVIKAAKNFVNTCSESKNIDQNTGCNLKTEPIKSVKVPASITCCDDLPDPAEQPVMILESDPLDDLEVLGSNASSSECGSGTGRTETTGPRSTLIISPLSVLNNWLDQFEDHIHENVHLDIYTYYGASRTKDPKIIGQQDIVLTTYSTVTADAKGKNNPLQKVEWLRIVLDEGHAIRNPNAQQTKAICALKAERKWILTGTPIQNSMKDLWSLVNFLQISPFTDKQWWNRAIERPLNEGNDNALKRVQHLMGAIAMRRTKTMKINDKPIVDLPERNVFIEHVQLSEEERSVYEAMQKEGKIIVSRYFTQGTLLHNYGDVLAILMRLRQMCCHPLLVAKAAAAIQETVGHLEPGQAISDHLREKLIGKLLLVLGSGSDEECAICLDGLKEPVITHCAHVFCKRCIDTVIQSEKPHPHCPLCRGNVDTDKLLSPSIEELNQQKDAEQLDISANTWKSSAKVLYG</sequence>
<dbReference type="SUPFAM" id="SSF57850">
    <property type="entry name" value="RING/U-box"/>
    <property type="match status" value="1"/>
</dbReference>
<dbReference type="InterPro" id="IPR050628">
    <property type="entry name" value="SNF2_RAD54_helicase_TF"/>
</dbReference>
<keyword evidence="3" id="KW-0547">Nucleotide-binding</keyword>
<dbReference type="PROSITE" id="PS50089">
    <property type="entry name" value="ZF_RING_2"/>
    <property type="match status" value="1"/>
</dbReference>
<evidence type="ECO:0000256" key="7">
    <source>
        <dbReference type="ARBA" id="ARBA00022833"/>
    </source>
</evidence>
<keyword evidence="2" id="KW-0479">Metal-binding</keyword>
<dbReference type="SMART" id="SM00454">
    <property type="entry name" value="SAM"/>
    <property type="match status" value="1"/>
</dbReference>
<protein>
    <submittedName>
        <fullName evidence="15">SWI/SNF-related matrix-associated actin-dependent regulator of chromatin subfamily A3</fullName>
        <ecNumber evidence="15">3.6.4.-</ecNumber>
    </submittedName>
</protein>
<dbReference type="Gene3D" id="3.30.40.10">
    <property type="entry name" value="Zinc/RING finger domain, C3HC4 (zinc finger)"/>
    <property type="match status" value="1"/>
</dbReference>
<evidence type="ECO:0000256" key="8">
    <source>
        <dbReference type="ARBA" id="ARBA00022840"/>
    </source>
</evidence>
<evidence type="ECO:0000259" key="12">
    <source>
        <dbReference type="PROSITE" id="PS50089"/>
    </source>
</evidence>
<feature type="compositionally biased region" description="Basic residues" evidence="11">
    <location>
        <begin position="488"/>
        <end position="497"/>
    </location>
</feature>
<dbReference type="GO" id="GO:0005524">
    <property type="term" value="F:ATP binding"/>
    <property type="evidence" value="ECO:0007669"/>
    <property type="project" value="UniProtKB-KW"/>
</dbReference>
<dbReference type="SUPFAM" id="SSF47769">
    <property type="entry name" value="SAM/Pointed domain"/>
    <property type="match status" value="1"/>
</dbReference>
<dbReference type="GO" id="GO:0005634">
    <property type="term" value="C:nucleus"/>
    <property type="evidence" value="ECO:0007669"/>
    <property type="project" value="UniProtKB-SubCell"/>
</dbReference>
<evidence type="ECO:0000256" key="4">
    <source>
        <dbReference type="ARBA" id="ARBA00022771"/>
    </source>
</evidence>
<dbReference type="CDD" id="cd16509">
    <property type="entry name" value="RING-HC_HLTF"/>
    <property type="match status" value="1"/>
</dbReference>
<dbReference type="EC" id="3.6.4.-" evidence="15"/>
<dbReference type="PROSITE" id="PS50105">
    <property type="entry name" value="SAM_DOMAIN"/>
    <property type="match status" value="1"/>
</dbReference>
<keyword evidence="5 15" id="KW-0378">Hydrolase</keyword>
<comment type="subcellular location">
    <subcellularLocation>
        <location evidence="1">Nucleus</location>
    </subcellularLocation>
</comment>
<dbReference type="GO" id="GO:0008094">
    <property type="term" value="F:ATP-dependent activity, acting on DNA"/>
    <property type="evidence" value="ECO:0007669"/>
    <property type="project" value="TreeGrafter"/>
</dbReference>
<evidence type="ECO:0000256" key="1">
    <source>
        <dbReference type="ARBA" id="ARBA00004123"/>
    </source>
</evidence>
<dbReference type="Proteomes" id="UP000596742">
    <property type="component" value="Unassembled WGS sequence"/>
</dbReference>
<evidence type="ECO:0000313" key="16">
    <source>
        <dbReference type="Proteomes" id="UP000596742"/>
    </source>
</evidence>
<dbReference type="InterPro" id="IPR014905">
    <property type="entry name" value="HIRAN"/>
</dbReference>
<keyword evidence="16" id="KW-1185">Reference proteome</keyword>
<feature type="region of interest" description="Disordered" evidence="11">
    <location>
        <begin position="579"/>
        <end position="607"/>
    </location>
</feature>
<keyword evidence="6" id="KW-0347">Helicase</keyword>
<dbReference type="InterPro" id="IPR017907">
    <property type="entry name" value="Znf_RING_CS"/>
</dbReference>
<evidence type="ECO:0000259" key="14">
    <source>
        <dbReference type="PROSITE" id="PS51192"/>
    </source>
</evidence>
<dbReference type="Gene3D" id="3.30.70.2330">
    <property type="match status" value="1"/>
</dbReference>
<dbReference type="SMART" id="SM00184">
    <property type="entry name" value="RING"/>
    <property type="match status" value="1"/>
</dbReference>
<dbReference type="InterPro" id="IPR001660">
    <property type="entry name" value="SAM"/>
</dbReference>
<dbReference type="PANTHER" id="PTHR45626:SF17">
    <property type="entry name" value="HELICASE-LIKE TRANSCRIPTION FACTOR"/>
    <property type="match status" value="1"/>
</dbReference>
<dbReference type="GO" id="GO:0004386">
    <property type="term" value="F:helicase activity"/>
    <property type="evidence" value="ECO:0007669"/>
    <property type="project" value="UniProtKB-KW"/>
</dbReference>
<feature type="region of interest" description="Disordered" evidence="11">
    <location>
        <begin position="432"/>
        <end position="453"/>
    </location>
</feature>
<dbReference type="InterPro" id="IPR013083">
    <property type="entry name" value="Znf_RING/FYVE/PHD"/>
</dbReference>
<dbReference type="PROSITE" id="PS51192">
    <property type="entry name" value="HELICASE_ATP_BIND_1"/>
    <property type="match status" value="1"/>
</dbReference>
<feature type="compositionally biased region" description="Basic residues" evidence="11">
    <location>
        <begin position="38"/>
        <end position="49"/>
    </location>
</feature>
<evidence type="ECO:0000256" key="3">
    <source>
        <dbReference type="ARBA" id="ARBA00022741"/>
    </source>
</evidence>
<dbReference type="InterPro" id="IPR014001">
    <property type="entry name" value="Helicase_ATP-bd"/>
</dbReference>
<dbReference type="InterPro" id="IPR013761">
    <property type="entry name" value="SAM/pointed_sf"/>
</dbReference>
<feature type="domain" description="SAM" evidence="13">
    <location>
        <begin position="611"/>
        <end position="674"/>
    </location>
</feature>
<feature type="compositionally biased region" description="Basic residues" evidence="11">
    <location>
        <begin position="540"/>
        <end position="550"/>
    </location>
</feature>
<dbReference type="OrthoDB" id="276744at2759"/>
<name>A0A8B6C5J5_MYTGA</name>
<dbReference type="GO" id="GO:0008270">
    <property type="term" value="F:zinc ion binding"/>
    <property type="evidence" value="ECO:0007669"/>
    <property type="project" value="UniProtKB-KW"/>
</dbReference>
<keyword evidence="7" id="KW-0862">Zinc</keyword>
<dbReference type="PROSITE" id="PS00518">
    <property type="entry name" value="ZF_RING_1"/>
    <property type="match status" value="1"/>
</dbReference>